<feature type="transmembrane region" description="Helical" evidence="1">
    <location>
        <begin position="39"/>
        <end position="59"/>
    </location>
</feature>
<keyword evidence="1" id="KW-0812">Transmembrane</keyword>
<dbReference type="InterPro" id="IPR010916">
    <property type="entry name" value="TonB_box_CS"/>
</dbReference>
<accession>A0A077P929</accession>
<dbReference type="AlphaFoldDB" id="A0A077P929"/>
<comment type="caution">
    <text evidence="2">The sequence shown here is derived from an EMBL/GenBank/DDBJ whole genome shotgun (WGS) entry which is preliminary data.</text>
</comment>
<gene>
    <name evidence="2" type="ORF">XBO1_460014</name>
</gene>
<name>A0A077P929_XENBV</name>
<dbReference type="Proteomes" id="UP000028483">
    <property type="component" value="Unassembled WGS sequence"/>
</dbReference>
<keyword evidence="1" id="KW-1133">Transmembrane helix</keyword>
<evidence type="ECO:0000313" key="2">
    <source>
        <dbReference type="EMBL" id="CDH07630.1"/>
    </source>
</evidence>
<feature type="transmembrane region" description="Helical" evidence="1">
    <location>
        <begin position="65"/>
        <end position="98"/>
    </location>
</feature>
<sequence length="123" mass="13115">MNEVIVTTKEELKKAKDNRIETIIVQGALADNLQRTKKITYLSAGAIAALMGAIALIPATGGLSTMFAIAPIAALTGLDIGLIIIAISISVGLLVAIYKEYDEIEVEAGYLKLRLKRKKISSS</sequence>
<dbReference type="HOGENOM" id="CLU_159978_0_0_6"/>
<organism evidence="2">
    <name type="scientific">Xenorhabdus bovienii str. oregonense</name>
    <dbReference type="NCBI Taxonomy" id="1398202"/>
    <lineage>
        <taxon>Bacteria</taxon>
        <taxon>Pseudomonadati</taxon>
        <taxon>Pseudomonadota</taxon>
        <taxon>Gammaproteobacteria</taxon>
        <taxon>Enterobacterales</taxon>
        <taxon>Morganellaceae</taxon>
        <taxon>Xenorhabdus</taxon>
    </lineage>
</organism>
<reference evidence="2" key="1">
    <citation type="submission" date="2013-07" db="EMBL/GenBank/DDBJ databases">
        <title>Sub-species coevolution in mutualistic symbiosis.</title>
        <authorList>
            <person name="Murfin K."/>
            <person name="Klassen J."/>
            <person name="Lee M."/>
            <person name="Forst S."/>
            <person name="Stock P."/>
            <person name="Goodrich-Blair H."/>
        </authorList>
    </citation>
    <scope>NUCLEOTIDE SEQUENCE [LARGE SCALE GENOMIC DNA]</scope>
    <source>
        <strain evidence="2">Oregonense</strain>
    </source>
</reference>
<evidence type="ECO:0000256" key="1">
    <source>
        <dbReference type="SAM" id="Phobius"/>
    </source>
</evidence>
<dbReference type="PROSITE" id="PS00430">
    <property type="entry name" value="TONB_DEPENDENT_REC_1"/>
    <property type="match status" value="1"/>
</dbReference>
<proteinExistence type="predicted"/>
<dbReference type="EMBL" id="CBSX010000211">
    <property type="protein sequence ID" value="CDH07630.1"/>
    <property type="molecule type" value="Genomic_DNA"/>
</dbReference>
<dbReference type="RefSeq" id="WP_038253041.1">
    <property type="nucleotide sequence ID" value="NZ_CAWLUU010000043.1"/>
</dbReference>
<keyword evidence="1" id="KW-0472">Membrane</keyword>
<protein>
    <submittedName>
        <fullName evidence="2">Uncharacterized protein</fullName>
    </submittedName>
</protein>